<dbReference type="AlphaFoldDB" id="A0AAJ0DGF7"/>
<feature type="compositionally biased region" description="Low complexity" evidence="1">
    <location>
        <begin position="111"/>
        <end position="121"/>
    </location>
</feature>
<name>A0AAJ0DGF7_9PEZI</name>
<keyword evidence="3" id="KW-1185">Reference proteome</keyword>
<protein>
    <submittedName>
        <fullName evidence="2">Uncharacterized protein</fullName>
    </submittedName>
</protein>
<sequence>MFNQQAAYQQGQGQYIKQEHQGGNYGANGGGPPPLKKAKTIITKYPPPPGYAGLGAPTPAYQQQQWQQPGQLHAYGQTPYPGYAPPGYGQSPQGYNQPHQPYAQHHPAYSQPHQAYPQHPQAYPPPQHGYPQQPQTFVQPHQQYKQPQYAGHPVSQFPQHSHYPNPASAQAGHAMGPPPPSFAQNGTAQHTRPFGRRRFSSAAIKPDPTYIKPDPDSKEGLNGNQDWVSLQDQSIEEVDDLNTAYLMEEYDRGSSYTTHAQAEDIDPNLSLGYLTWYPALPTKRPLPATFNDAEVEAIAPRRPLATDDEAISDHFICSRRHEALLSVRQTEGWDELKNDINFRDFPSTNGTILSKSEILDKYKDRHNADWEEREPTPTPEPEDYESDTGRNGASTADEVNGYGDSNGTSSREGESDPADMLGDLEKALNQPGLPKHPGQHARMTSNDSSNVRNSTHPRALLPVRDAAQDDILAALGVTGSPKIVYETPGPAIGPPPPQRERSLSRPARQASTPGVYDRRRPPPPPPGPPPGPPPQRRRSSWNDPWAERGNNPSFGRRSSNSSQHTAAGSDFNEEDPDKKTPRANTNTLQGRKRSHEESRGSSLSGIMERDEDTTPKPRRKHPRVDEVYKYGAPAFPTFDRS</sequence>
<evidence type="ECO:0000256" key="1">
    <source>
        <dbReference type="SAM" id="MobiDB-lite"/>
    </source>
</evidence>
<proteinExistence type="predicted"/>
<dbReference type="Proteomes" id="UP001271007">
    <property type="component" value="Unassembled WGS sequence"/>
</dbReference>
<organism evidence="2 3">
    <name type="scientific">Extremus antarcticus</name>
    <dbReference type="NCBI Taxonomy" id="702011"/>
    <lineage>
        <taxon>Eukaryota</taxon>
        <taxon>Fungi</taxon>
        <taxon>Dikarya</taxon>
        <taxon>Ascomycota</taxon>
        <taxon>Pezizomycotina</taxon>
        <taxon>Dothideomycetes</taxon>
        <taxon>Dothideomycetidae</taxon>
        <taxon>Mycosphaerellales</taxon>
        <taxon>Extremaceae</taxon>
        <taxon>Extremus</taxon>
    </lineage>
</organism>
<accession>A0AAJ0DGF7</accession>
<evidence type="ECO:0000313" key="3">
    <source>
        <dbReference type="Proteomes" id="UP001271007"/>
    </source>
</evidence>
<reference evidence="2" key="1">
    <citation type="submission" date="2023-04" db="EMBL/GenBank/DDBJ databases">
        <title>Black Yeasts Isolated from many extreme environments.</title>
        <authorList>
            <person name="Coleine C."/>
            <person name="Stajich J.E."/>
            <person name="Selbmann L."/>
        </authorList>
    </citation>
    <scope>NUCLEOTIDE SEQUENCE</scope>
    <source>
        <strain evidence="2">CCFEE 5312</strain>
    </source>
</reference>
<feature type="region of interest" description="Disordered" evidence="1">
    <location>
        <begin position="1"/>
        <end position="221"/>
    </location>
</feature>
<feature type="compositionally biased region" description="Pro residues" evidence="1">
    <location>
        <begin position="522"/>
        <end position="534"/>
    </location>
</feature>
<comment type="caution">
    <text evidence="2">The sequence shown here is derived from an EMBL/GenBank/DDBJ whole genome shotgun (WGS) entry which is preliminary data.</text>
</comment>
<feature type="compositionally biased region" description="Low complexity" evidence="1">
    <location>
        <begin position="54"/>
        <end position="98"/>
    </location>
</feature>
<feature type="compositionally biased region" description="Basic and acidic residues" evidence="1">
    <location>
        <begin position="366"/>
        <end position="375"/>
    </location>
</feature>
<feature type="compositionally biased region" description="Polar residues" evidence="1">
    <location>
        <begin position="442"/>
        <end position="456"/>
    </location>
</feature>
<feature type="region of interest" description="Disordered" evidence="1">
    <location>
        <begin position="366"/>
        <end position="463"/>
    </location>
</feature>
<feature type="compositionally biased region" description="Low complexity" evidence="1">
    <location>
        <begin position="129"/>
        <end position="143"/>
    </location>
</feature>
<dbReference type="EMBL" id="JAWDJX010000015">
    <property type="protein sequence ID" value="KAK3053609.1"/>
    <property type="molecule type" value="Genomic_DNA"/>
</dbReference>
<feature type="compositionally biased region" description="Low complexity" evidence="1">
    <location>
        <begin position="1"/>
        <end position="15"/>
    </location>
</feature>
<gene>
    <name evidence="2" type="ORF">LTR09_005353</name>
</gene>
<feature type="region of interest" description="Disordered" evidence="1">
    <location>
        <begin position="480"/>
        <end position="641"/>
    </location>
</feature>
<feature type="compositionally biased region" description="Polar residues" evidence="1">
    <location>
        <begin position="550"/>
        <end position="566"/>
    </location>
</feature>
<evidence type="ECO:0000313" key="2">
    <source>
        <dbReference type="EMBL" id="KAK3053609.1"/>
    </source>
</evidence>